<dbReference type="AlphaFoldDB" id="A0A081FWV1"/>
<proteinExistence type="predicted"/>
<dbReference type="EMBL" id="JMQN01000040">
    <property type="protein sequence ID" value="KEA63006.1"/>
    <property type="molecule type" value="Genomic_DNA"/>
</dbReference>
<dbReference type="Proteomes" id="UP000028252">
    <property type="component" value="Unassembled WGS sequence"/>
</dbReference>
<dbReference type="PATRIC" id="fig|1232683.4.peg.2482"/>
<sequence length="559" mass="60647">MGDVEGRFDSQISAGASWRLEKRDANLISVPNGGSSKGSGSYDDGDLNFDRGDTFSRTLKGVHELDLQRDNLGLFMRGKYWIDFALENDSHPHGNTLNAYQPDAELSDEAFSDYAKFSGAELLDAFVYAGFDLGGQAQHTLDVRIGRQVVNWGESAFIPGGMNSFNPVDVSAIRRPGAQVKDALLPTNQAFASLGLTDSLSVEGFYQFEWTPTALDGCGTFFSTSDFAAKGCNGVRIPLALTDQQYFDTTLTALALGFDPVVYRHSDGNRVADDNGQFGLALRYFADQLNGTEFGLYFARYHSRLPISSGANTDSLNVFDSTYFIEYPEDIDVVGLSFNSNIGDIAWSGEISHRHNLPLQVNGPLLVGAVLTQYSGGIGNASADQRVAEAGMGGEIRGYDRFDVTQVQSSLVKFYHQVLGASRLSLVGEAAWTHVHGLDEGADAIKYGRAGAWGYTAGDTDGFVTPDSFGYVARATLAYPNVFAGTNLTPQISFKHGLYGNGPEPGAAFREGEKSLGLTLNAEYLHQYQFQIGYTRYFGGDYNALADRDFLSLSTSVSF</sequence>
<evidence type="ECO:0008006" key="3">
    <source>
        <dbReference type="Google" id="ProtNLM"/>
    </source>
</evidence>
<gene>
    <name evidence="1" type="ORF">ADIMK_2530</name>
</gene>
<keyword evidence="2" id="KW-1185">Reference proteome</keyword>
<dbReference type="Pfam" id="PF06980">
    <property type="entry name" value="DUF1302"/>
    <property type="match status" value="1"/>
</dbReference>
<name>A0A081FWV1_9GAMM</name>
<accession>A0A081FWV1</accession>
<comment type="caution">
    <text evidence="1">The sequence shown here is derived from an EMBL/GenBank/DDBJ whole genome shotgun (WGS) entry which is preliminary data.</text>
</comment>
<dbReference type="InterPro" id="IPR010727">
    <property type="entry name" value="DUF1302"/>
</dbReference>
<organism evidence="1 2">
    <name type="scientific">Marinobacterium lacunae</name>
    <dbReference type="NCBI Taxonomy" id="1232683"/>
    <lineage>
        <taxon>Bacteria</taxon>
        <taxon>Pseudomonadati</taxon>
        <taxon>Pseudomonadota</taxon>
        <taxon>Gammaproteobacteria</taxon>
        <taxon>Oceanospirillales</taxon>
        <taxon>Oceanospirillaceae</taxon>
        <taxon>Marinobacterium</taxon>
    </lineage>
</organism>
<evidence type="ECO:0000313" key="2">
    <source>
        <dbReference type="Proteomes" id="UP000028252"/>
    </source>
</evidence>
<dbReference type="STRING" id="1232683.ADIMK_2530"/>
<dbReference type="eggNOG" id="COG3203">
    <property type="taxonomic scope" value="Bacteria"/>
</dbReference>
<protein>
    <recommendedName>
        <fullName evidence="3">DUF1302 domain-containing protein</fullName>
    </recommendedName>
</protein>
<reference evidence="1 2" key="1">
    <citation type="submission" date="2014-04" db="EMBL/GenBank/DDBJ databases">
        <title>Marinobacterium kochiensis sp. nov., isolated from sediment sample collected from Kochi backwaters in Kerala, India.</title>
        <authorList>
            <person name="Singh A."/>
            <person name="Pinnaka A.K."/>
        </authorList>
    </citation>
    <scope>NUCLEOTIDE SEQUENCE [LARGE SCALE GENOMIC DNA]</scope>
    <source>
        <strain evidence="1 2">AK27</strain>
    </source>
</reference>
<evidence type="ECO:0000313" key="1">
    <source>
        <dbReference type="EMBL" id="KEA63006.1"/>
    </source>
</evidence>